<gene>
    <name evidence="1" type="ORF">TWF696_006977</name>
</gene>
<proteinExistence type="predicted"/>
<dbReference type="Proteomes" id="UP001375240">
    <property type="component" value="Unassembled WGS sequence"/>
</dbReference>
<organism evidence="1 2">
    <name type="scientific">Orbilia brochopaga</name>
    <dbReference type="NCBI Taxonomy" id="3140254"/>
    <lineage>
        <taxon>Eukaryota</taxon>
        <taxon>Fungi</taxon>
        <taxon>Dikarya</taxon>
        <taxon>Ascomycota</taxon>
        <taxon>Pezizomycotina</taxon>
        <taxon>Orbiliomycetes</taxon>
        <taxon>Orbiliales</taxon>
        <taxon>Orbiliaceae</taxon>
        <taxon>Orbilia</taxon>
    </lineage>
</organism>
<evidence type="ECO:0000313" key="2">
    <source>
        <dbReference type="Proteomes" id="UP001375240"/>
    </source>
</evidence>
<reference evidence="1 2" key="1">
    <citation type="submission" date="2019-10" db="EMBL/GenBank/DDBJ databases">
        <authorList>
            <person name="Palmer J.M."/>
        </authorList>
    </citation>
    <scope>NUCLEOTIDE SEQUENCE [LARGE SCALE GENOMIC DNA]</scope>
    <source>
        <strain evidence="1 2">TWF696</strain>
    </source>
</reference>
<keyword evidence="2" id="KW-1185">Reference proteome</keyword>
<evidence type="ECO:0000313" key="1">
    <source>
        <dbReference type="EMBL" id="KAK6346872.1"/>
    </source>
</evidence>
<sequence>MVNTTDTLPLLPNLFQLNASQWQQSADAEWYERDAVGGAPDIIETLANVEFIANHIDDDPNSPTFGWQNSNVYRDDPPAGGNTNNARLMEPISTLSWAYVVNKPWNPYFHNSILLQRLIAALNYWLGLQTSQGGFSEVGGPGTQHLAPTAFSLNFLVEMMDELDKDGTMDAAVRTRLRNAVFKATELAATNQQFRNWGFDASNQYTPIFYVLWRLWQITNDTKWKNLYDARLDEWLATVQKCPFYVERASPEAFGYSHVTEWVLDRTFALNNDPRLLQSLRRYYDWCSLNTVPENDGQMFITDVAGNGRTSLSWTFGEVGYYNYITQYVPASQAFSVGFAMTASERQQRMSSWAQSPIPPTGRYPGVVRAYHIFHNYPMFFSPHGLWTVTPRQQQAAVRQLPPVAQSKFTRYWGPPRAGVASYLFVRRTNVYVTLHFGARATSHQAKEVGLVWIPGFGTVIRGWNANINYAFCTVMGDKTTFKRTISDFELPAGWASSTSADGSVASPDELRFASTFGNIGILKRYRINNSGFELVVTPNAAATEQIPLYLDKTDVLKVDGQIHDLRGMATASTVSGRGLRITRTRGGRTTTVSIGFNQVIQAQLTYGYELAYGDVFVLSVSIQAGATLGYQVKLAA</sequence>
<accession>A0AAV9UQH0</accession>
<comment type="caution">
    <text evidence="1">The sequence shown here is derived from an EMBL/GenBank/DDBJ whole genome shotgun (WGS) entry which is preliminary data.</text>
</comment>
<protein>
    <submittedName>
        <fullName evidence="1">Uncharacterized protein</fullName>
    </submittedName>
</protein>
<name>A0AAV9UQH0_9PEZI</name>
<dbReference type="EMBL" id="JAVHNQ010000005">
    <property type="protein sequence ID" value="KAK6346872.1"/>
    <property type="molecule type" value="Genomic_DNA"/>
</dbReference>
<dbReference type="AlphaFoldDB" id="A0AAV9UQH0"/>